<proteinExistence type="predicted"/>
<dbReference type="Proteomes" id="UP000037696">
    <property type="component" value="Unassembled WGS sequence"/>
</dbReference>
<dbReference type="EMBL" id="LHQQ01000388">
    <property type="protein sequence ID" value="KOS36803.1"/>
    <property type="molecule type" value="Genomic_DNA"/>
</dbReference>
<evidence type="ECO:0000313" key="1">
    <source>
        <dbReference type="EMBL" id="KOS36803.1"/>
    </source>
</evidence>
<name>A0A0N0RXE3_9EURO</name>
<dbReference type="AlphaFoldDB" id="A0A0N0RXE3"/>
<sequence>MSGRLANYPWPVNFYYGKFAKHSEDPPRKFVSKKQRKEVLNRQVKPAADVARILDEAQVPNLLWGTMAAWLVGDWRPYNEDIQFLVLDHLIQTASDALSAAGIAPCTDPECAVVRTVHNDWLVPPVHFHVTALYPEHNVLRLYSKSTYLWWLPDFGTSAPAADDPHLILSNDSRHPPYVFNGMSGPWTEVYPVKILTRSSFTEAALWLLFRDFEHANGLYFQWLDLIIVAKTHPEGITLPPRFQAMWTEFTIPEEQRTRRRWEPVVELMNEMRANNEVPPPPPINWFGSVEIAEQAGRWF</sequence>
<evidence type="ECO:0000313" key="2">
    <source>
        <dbReference type="Proteomes" id="UP000037696"/>
    </source>
</evidence>
<keyword evidence="2" id="KW-1185">Reference proteome</keyword>
<dbReference type="OrthoDB" id="4499271at2759"/>
<comment type="caution">
    <text evidence="1">The sequence shown here is derived from an EMBL/GenBank/DDBJ whole genome shotgun (WGS) entry which is preliminary data.</text>
</comment>
<reference evidence="1 2" key="1">
    <citation type="submission" date="2015-08" db="EMBL/GenBank/DDBJ databases">
        <title>Genome sequencing of Penicillium nordicum.</title>
        <authorList>
            <person name="Nguyen H.D."/>
            <person name="Seifert K.A."/>
        </authorList>
    </citation>
    <scope>NUCLEOTIDE SEQUENCE [LARGE SCALE GENOMIC DNA]</scope>
    <source>
        <strain evidence="1 2">DAOMC 185683</strain>
    </source>
</reference>
<protein>
    <submittedName>
        <fullName evidence="1">Uncharacterized protein</fullName>
    </submittedName>
</protein>
<organism evidence="1 2">
    <name type="scientific">Penicillium nordicum</name>
    <dbReference type="NCBI Taxonomy" id="229535"/>
    <lineage>
        <taxon>Eukaryota</taxon>
        <taxon>Fungi</taxon>
        <taxon>Dikarya</taxon>
        <taxon>Ascomycota</taxon>
        <taxon>Pezizomycotina</taxon>
        <taxon>Eurotiomycetes</taxon>
        <taxon>Eurotiomycetidae</taxon>
        <taxon>Eurotiales</taxon>
        <taxon>Aspergillaceae</taxon>
        <taxon>Penicillium</taxon>
    </lineage>
</organism>
<gene>
    <name evidence="1" type="ORF">ACN38_g12433</name>
</gene>
<accession>A0A0N0RXE3</accession>